<protein>
    <recommendedName>
        <fullName evidence="3">HTH tetR-type domain-containing protein</fullName>
    </recommendedName>
</protein>
<evidence type="ECO:0000313" key="4">
    <source>
        <dbReference type="EMBL" id="GGN46240.1"/>
    </source>
</evidence>
<gene>
    <name evidence="4" type="ORF">GCM10011578_098960</name>
</gene>
<dbReference type="Pfam" id="PF00440">
    <property type="entry name" value="TetR_N"/>
    <property type="match status" value="1"/>
</dbReference>
<sequence>MARPRKAPRQRLLDAAVKEFAAHGFAGARIDAIARRAGMNKQLVYHYFGSKQAIYEAVFEQVIAENTSRAFPPGEDRKYSEVTMEELRINNSRDTQLFHRLLMFEALSSERGIHKEAERRAVYDKLVERVRKAQDQGEIDPAVDPALFYLAALSLQIVPAMLPKVVRLATGRDPESEEFLSEWGELVAQFVARFAPADSPAQ</sequence>
<dbReference type="Gene3D" id="1.10.357.10">
    <property type="entry name" value="Tetracycline Repressor, domain 2"/>
    <property type="match status" value="1"/>
</dbReference>
<keyword evidence="1 2" id="KW-0238">DNA-binding</keyword>
<feature type="DNA-binding region" description="H-T-H motif" evidence="2">
    <location>
        <begin position="29"/>
        <end position="48"/>
    </location>
</feature>
<dbReference type="SUPFAM" id="SSF48498">
    <property type="entry name" value="Tetracyclin repressor-like, C-terminal domain"/>
    <property type="match status" value="1"/>
</dbReference>
<dbReference type="GO" id="GO:0003677">
    <property type="term" value="F:DNA binding"/>
    <property type="evidence" value="ECO:0007669"/>
    <property type="project" value="UniProtKB-UniRule"/>
</dbReference>
<dbReference type="AlphaFoldDB" id="A0A918CXP7"/>
<evidence type="ECO:0000313" key="5">
    <source>
        <dbReference type="Proteomes" id="UP000653411"/>
    </source>
</evidence>
<evidence type="ECO:0000259" key="3">
    <source>
        <dbReference type="PROSITE" id="PS50977"/>
    </source>
</evidence>
<comment type="caution">
    <text evidence="4">The sequence shown here is derived from an EMBL/GenBank/DDBJ whole genome shotgun (WGS) entry which is preliminary data.</text>
</comment>
<dbReference type="Pfam" id="PF17926">
    <property type="entry name" value="TetR_C_21"/>
    <property type="match status" value="1"/>
</dbReference>
<organism evidence="4 5">
    <name type="scientific">Streptomyces fuscichromogenes</name>
    <dbReference type="NCBI Taxonomy" id="1324013"/>
    <lineage>
        <taxon>Bacteria</taxon>
        <taxon>Bacillati</taxon>
        <taxon>Actinomycetota</taxon>
        <taxon>Actinomycetes</taxon>
        <taxon>Kitasatosporales</taxon>
        <taxon>Streptomycetaceae</taxon>
        <taxon>Streptomyces</taxon>
    </lineage>
</organism>
<reference evidence="4" key="2">
    <citation type="submission" date="2020-09" db="EMBL/GenBank/DDBJ databases">
        <authorList>
            <person name="Sun Q."/>
            <person name="Zhou Y."/>
        </authorList>
    </citation>
    <scope>NUCLEOTIDE SEQUENCE</scope>
    <source>
        <strain evidence="4">CGMCC 4.7110</strain>
    </source>
</reference>
<dbReference type="EMBL" id="BMML01000052">
    <property type="protein sequence ID" value="GGN46240.1"/>
    <property type="molecule type" value="Genomic_DNA"/>
</dbReference>
<dbReference type="InterPro" id="IPR009057">
    <property type="entry name" value="Homeodomain-like_sf"/>
</dbReference>
<dbReference type="Proteomes" id="UP000653411">
    <property type="component" value="Unassembled WGS sequence"/>
</dbReference>
<dbReference type="PANTHER" id="PTHR30328:SF54">
    <property type="entry name" value="HTH-TYPE TRANSCRIPTIONAL REPRESSOR SCO4008"/>
    <property type="match status" value="1"/>
</dbReference>
<dbReference type="InterPro" id="IPR050109">
    <property type="entry name" value="HTH-type_TetR-like_transc_reg"/>
</dbReference>
<dbReference type="RefSeq" id="WP_189269569.1">
    <property type="nucleotide sequence ID" value="NZ_BMML01000052.1"/>
</dbReference>
<keyword evidence="5" id="KW-1185">Reference proteome</keyword>
<name>A0A918CXP7_9ACTN</name>
<dbReference type="PROSITE" id="PS50977">
    <property type="entry name" value="HTH_TETR_2"/>
    <property type="match status" value="1"/>
</dbReference>
<evidence type="ECO:0000256" key="2">
    <source>
        <dbReference type="PROSITE-ProRule" id="PRU00335"/>
    </source>
</evidence>
<accession>A0A918CXP7</accession>
<feature type="domain" description="HTH tetR-type" evidence="3">
    <location>
        <begin position="6"/>
        <end position="66"/>
    </location>
</feature>
<dbReference type="InterPro" id="IPR041467">
    <property type="entry name" value="Sco4008_C"/>
</dbReference>
<dbReference type="InterPro" id="IPR001647">
    <property type="entry name" value="HTH_TetR"/>
</dbReference>
<evidence type="ECO:0000256" key="1">
    <source>
        <dbReference type="ARBA" id="ARBA00023125"/>
    </source>
</evidence>
<dbReference type="GO" id="GO:0006355">
    <property type="term" value="P:regulation of DNA-templated transcription"/>
    <property type="evidence" value="ECO:0007669"/>
    <property type="project" value="UniProtKB-ARBA"/>
</dbReference>
<proteinExistence type="predicted"/>
<reference evidence="4" key="1">
    <citation type="journal article" date="2014" name="Int. J. Syst. Evol. Microbiol.">
        <title>Complete genome sequence of Corynebacterium casei LMG S-19264T (=DSM 44701T), isolated from a smear-ripened cheese.</title>
        <authorList>
            <consortium name="US DOE Joint Genome Institute (JGI-PGF)"/>
            <person name="Walter F."/>
            <person name="Albersmeier A."/>
            <person name="Kalinowski J."/>
            <person name="Ruckert C."/>
        </authorList>
    </citation>
    <scope>NUCLEOTIDE SEQUENCE</scope>
    <source>
        <strain evidence="4">CGMCC 4.7110</strain>
    </source>
</reference>
<dbReference type="PRINTS" id="PR00455">
    <property type="entry name" value="HTHTETR"/>
</dbReference>
<dbReference type="InterPro" id="IPR036271">
    <property type="entry name" value="Tet_transcr_reg_TetR-rel_C_sf"/>
</dbReference>
<dbReference type="PANTHER" id="PTHR30328">
    <property type="entry name" value="TRANSCRIPTIONAL REPRESSOR"/>
    <property type="match status" value="1"/>
</dbReference>
<dbReference type="SUPFAM" id="SSF46689">
    <property type="entry name" value="Homeodomain-like"/>
    <property type="match status" value="1"/>
</dbReference>